<feature type="domain" description="AMP-dependent synthetase/ligase" evidence="1">
    <location>
        <begin position="28"/>
        <end position="406"/>
    </location>
</feature>
<sequence>MAPTALSIIQGPSEPPLCFLTLGQLVDQQSESFKSKDALIVPWSGARLTYRDLSQHTQELAKGLLSMGVNKGDRLAIFSSDDERFAELIIAVARIGAVLVIFNKTYTVLECDRAIRHTDTSLLFLGDVVNRTPTGPLIQHLKRHPIPGLKQIVLIRTESVGAHQASTWDNVLQAGSSVSQHALVYAQSSVNCHDPVNFQFTSGTTGAPKAAMLSHFGLVNNGRMCGSRLDLRPDDIVCCPPPMFHSFGLIVGFISSIAYGATVVYPSRDFDAPAVVDTLVRERCTVLHGVPTMFVAILQQLQYRATEMKTVRTGMIGGMNVPPTLVTDLQLNFSHMDVAIIYGMTETSAGIFITAATDSAKKKLETVGKALPHVRAKIIDSQNRILPRGCRGELCISGFLLQKGYYKNEEKTAEAMIRDEKGVIWMHTGDEALIDEEGYCRITGRIKDIIIRGGENIYPAEIEERLMEHPVIEQAVVVGLKDEIYGEVVAAFLQALSQHDRPSLDEVKDWIRQVFGRHKAPVHVFWVGPEDPIKHYPATGSGKVRKDLLRDMGNKMIAIDERILLPRQT</sequence>
<proteinExistence type="predicted"/>
<dbReference type="Pfam" id="PF13193">
    <property type="entry name" value="AMP-binding_C"/>
    <property type="match status" value="1"/>
</dbReference>
<dbReference type="PANTHER" id="PTHR43201:SF6">
    <property type="entry name" value="ACYL COA SYNTHETASE (EUROFUNG)"/>
    <property type="match status" value="1"/>
</dbReference>
<evidence type="ECO:0008006" key="5">
    <source>
        <dbReference type="Google" id="ProtNLM"/>
    </source>
</evidence>
<dbReference type="InterPro" id="IPR025110">
    <property type="entry name" value="AMP-bd_C"/>
</dbReference>
<dbReference type="Pfam" id="PF00501">
    <property type="entry name" value="AMP-binding"/>
    <property type="match status" value="1"/>
</dbReference>
<dbReference type="Gene3D" id="3.40.50.12780">
    <property type="entry name" value="N-terminal domain of ligase-like"/>
    <property type="match status" value="1"/>
</dbReference>
<dbReference type="AlphaFoldDB" id="A0A5N5X1S6"/>
<organism evidence="3 4">
    <name type="scientific">Aspergillus leporis</name>
    <dbReference type="NCBI Taxonomy" id="41062"/>
    <lineage>
        <taxon>Eukaryota</taxon>
        <taxon>Fungi</taxon>
        <taxon>Dikarya</taxon>
        <taxon>Ascomycota</taxon>
        <taxon>Pezizomycotina</taxon>
        <taxon>Eurotiomycetes</taxon>
        <taxon>Eurotiomycetidae</taxon>
        <taxon>Eurotiales</taxon>
        <taxon>Aspergillaceae</taxon>
        <taxon>Aspergillus</taxon>
        <taxon>Aspergillus subgen. Circumdati</taxon>
    </lineage>
</organism>
<evidence type="ECO:0000313" key="3">
    <source>
        <dbReference type="EMBL" id="KAB8074559.1"/>
    </source>
</evidence>
<dbReference type="OrthoDB" id="10253115at2759"/>
<evidence type="ECO:0000313" key="4">
    <source>
        <dbReference type="Proteomes" id="UP000326565"/>
    </source>
</evidence>
<evidence type="ECO:0000259" key="2">
    <source>
        <dbReference type="Pfam" id="PF13193"/>
    </source>
</evidence>
<evidence type="ECO:0000259" key="1">
    <source>
        <dbReference type="Pfam" id="PF00501"/>
    </source>
</evidence>
<dbReference type="Proteomes" id="UP000326565">
    <property type="component" value="Unassembled WGS sequence"/>
</dbReference>
<dbReference type="PANTHER" id="PTHR43201">
    <property type="entry name" value="ACYL-COA SYNTHETASE"/>
    <property type="match status" value="1"/>
</dbReference>
<dbReference type="EMBL" id="ML732208">
    <property type="protein sequence ID" value="KAB8074559.1"/>
    <property type="molecule type" value="Genomic_DNA"/>
</dbReference>
<dbReference type="InterPro" id="IPR000873">
    <property type="entry name" value="AMP-dep_synth/lig_dom"/>
</dbReference>
<dbReference type="Gene3D" id="3.30.300.30">
    <property type="match status" value="1"/>
</dbReference>
<accession>A0A5N5X1S6</accession>
<dbReference type="InterPro" id="IPR042099">
    <property type="entry name" value="ANL_N_sf"/>
</dbReference>
<reference evidence="3 4" key="1">
    <citation type="submission" date="2019-04" db="EMBL/GenBank/DDBJ databases">
        <title>Friends and foes A comparative genomics study of 23 Aspergillus species from section Flavi.</title>
        <authorList>
            <consortium name="DOE Joint Genome Institute"/>
            <person name="Kjaerbolling I."/>
            <person name="Vesth T."/>
            <person name="Frisvad J.C."/>
            <person name="Nybo J.L."/>
            <person name="Theobald S."/>
            <person name="Kildgaard S."/>
            <person name="Isbrandt T."/>
            <person name="Kuo A."/>
            <person name="Sato A."/>
            <person name="Lyhne E.K."/>
            <person name="Kogle M.E."/>
            <person name="Wiebenga A."/>
            <person name="Kun R.S."/>
            <person name="Lubbers R.J."/>
            <person name="Makela M.R."/>
            <person name="Barry K."/>
            <person name="Chovatia M."/>
            <person name="Clum A."/>
            <person name="Daum C."/>
            <person name="Haridas S."/>
            <person name="He G."/>
            <person name="LaButti K."/>
            <person name="Lipzen A."/>
            <person name="Mondo S."/>
            <person name="Riley R."/>
            <person name="Salamov A."/>
            <person name="Simmons B.A."/>
            <person name="Magnuson J.K."/>
            <person name="Henrissat B."/>
            <person name="Mortensen U.H."/>
            <person name="Larsen T.O."/>
            <person name="Devries R.P."/>
            <person name="Grigoriev I.V."/>
            <person name="Machida M."/>
            <person name="Baker S.E."/>
            <person name="Andersen M.R."/>
        </authorList>
    </citation>
    <scope>NUCLEOTIDE SEQUENCE [LARGE SCALE GENOMIC DNA]</scope>
    <source>
        <strain evidence="3 4">CBS 151.66</strain>
    </source>
</reference>
<dbReference type="GO" id="GO:0006631">
    <property type="term" value="P:fatty acid metabolic process"/>
    <property type="evidence" value="ECO:0007669"/>
    <property type="project" value="TreeGrafter"/>
</dbReference>
<name>A0A5N5X1S6_9EURO</name>
<dbReference type="InterPro" id="IPR020845">
    <property type="entry name" value="AMP-binding_CS"/>
</dbReference>
<dbReference type="InterPro" id="IPR045851">
    <property type="entry name" value="AMP-bd_C_sf"/>
</dbReference>
<dbReference type="PROSITE" id="PS00455">
    <property type="entry name" value="AMP_BINDING"/>
    <property type="match status" value="1"/>
</dbReference>
<feature type="domain" description="AMP-binding enzyme C-terminal" evidence="2">
    <location>
        <begin position="461"/>
        <end position="543"/>
    </location>
</feature>
<dbReference type="SUPFAM" id="SSF56801">
    <property type="entry name" value="Acetyl-CoA synthetase-like"/>
    <property type="match status" value="1"/>
</dbReference>
<protein>
    <recommendedName>
        <fullName evidence="5">Acetyl-CoA synthetase-like protein</fullName>
    </recommendedName>
</protein>
<dbReference type="GO" id="GO:0031956">
    <property type="term" value="F:medium-chain fatty acid-CoA ligase activity"/>
    <property type="evidence" value="ECO:0007669"/>
    <property type="project" value="TreeGrafter"/>
</dbReference>
<gene>
    <name evidence="3" type="ORF">BDV29DRAFT_201326</name>
</gene>
<keyword evidence="4" id="KW-1185">Reference proteome</keyword>